<dbReference type="OrthoDB" id="5413827at2759"/>
<dbReference type="EMBL" id="KN847322">
    <property type="protein sequence ID" value="KIW50908.1"/>
    <property type="molecule type" value="Genomic_DNA"/>
</dbReference>
<organism evidence="2 3">
    <name type="scientific">Exophiala xenobiotica</name>
    <dbReference type="NCBI Taxonomy" id="348802"/>
    <lineage>
        <taxon>Eukaryota</taxon>
        <taxon>Fungi</taxon>
        <taxon>Dikarya</taxon>
        <taxon>Ascomycota</taxon>
        <taxon>Pezizomycotina</taxon>
        <taxon>Eurotiomycetes</taxon>
        <taxon>Chaetothyriomycetidae</taxon>
        <taxon>Chaetothyriales</taxon>
        <taxon>Herpotrichiellaceae</taxon>
        <taxon>Exophiala</taxon>
    </lineage>
</organism>
<gene>
    <name evidence="2" type="ORF">PV05_09685</name>
</gene>
<proteinExistence type="predicted"/>
<dbReference type="InterPro" id="IPR038883">
    <property type="entry name" value="AN11006-like"/>
</dbReference>
<dbReference type="HOGENOM" id="CLU_727692_0_0_1"/>
<dbReference type="PANTHER" id="PTHR42085">
    <property type="entry name" value="F-BOX DOMAIN-CONTAINING PROTEIN"/>
    <property type="match status" value="1"/>
</dbReference>
<evidence type="ECO:0000313" key="3">
    <source>
        <dbReference type="Proteomes" id="UP000054342"/>
    </source>
</evidence>
<feature type="compositionally biased region" description="Basic and acidic residues" evidence="1">
    <location>
        <begin position="178"/>
        <end position="195"/>
    </location>
</feature>
<keyword evidence="3" id="KW-1185">Reference proteome</keyword>
<dbReference type="AlphaFoldDB" id="A0A0D2E635"/>
<accession>A0A0D2E635</accession>
<sequence>MAATQIPEERTVPDMTFQLRGLQVSELPSTASNGLSISRPHRCNPGTGRLAASTISFLSLPFEIRRSIFQYVFQAPEAAEFPPPKPTKTATSRRDYVSPLLICRQVHGEMHLLPFQINKVKCPSVFGSNITATKQFLSSLREVQRGAIRQIDLSLLASVTEIWEVRSLLRLMAGMDETDRRQNTARQDTETRPSRDASSGSRFDLRSLTIHIGTRDLYLQQADSLAGLMHFLACGPPYPVSFASTSWVTEGLVHVRALRRLTIIVEASGDVAHQVSSTERDQFQQTLAKQLPGDVTVNVAWRIKNPIWIIDDSEWADFSWPQDPSYMQAERAVELQGSTPGDLSVGFSYSTRTPI</sequence>
<reference evidence="2 3" key="1">
    <citation type="submission" date="2015-01" db="EMBL/GenBank/DDBJ databases">
        <title>The Genome Sequence of Exophiala xenobiotica CBS118157.</title>
        <authorList>
            <consortium name="The Broad Institute Genomics Platform"/>
            <person name="Cuomo C."/>
            <person name="de Hoog S."/>
            <person name="Gorbushina A."/>
            <person name="Stielow B."/>
            <person name="Teixiera M."/>
            <person name="Abouelleil A."/>
            <person name="Chapman S.B."/>
            <person name="Priest M."/>
            <person name="Young S.K."/>
            <person name="Wortman J."/>
            <person name="Nusbaum C."/>
            <person name="Birren B."/>
        </authorList>
    </citation>
    <scope>NUCLEOTIDE SEQUENCE [LARGE SCALE GENOMIC DNA]</scope>
    <source>
        <strain evidence="2 3">CBS 118157</strain>
    </source>
</reference>
<evidence type="ECO:0008006" key="4">
    <source>
        <dbReference type="Google" id="ProtNLM"/>
    </source>
</evidence>
<feature type="region of interest" description="Disordered" evidence="1">
    <location>
        <begin position="178"/>
        <end position="201"/>
    </location>
</feature>
<protein>
    <recommendedName>
        <fullName evidence="4">F-box domain-containing protein</fullName>
    </recommendedName>
</protein>
<dbReference type="GeneID" id="25331593"/>
<dbReference type="RefSeq" id="XP_013311492.1">
    <property type="nucleotide sequence ID" value="XM_013456038.1"/>
</dbReference>
<name>A0A0D2E635_9EURO</name>
<evidence type="ECO:0000313" key="2">
    <source>
        <dbReference type="EMBL" id="KIW50908.1"/>
    </source>
</evidence>
<evidence type="ECO:0000256" key="1">
    <source>
        <dbReference type="SAM" id="MobiDB-lite"/>
    </source>
</evidence>
<dbReference type="PANTHER" id="PTHR42085:SF1">
    <property type="entry name" value="F-BOX DOMAIN-CONTAINING PROTEIN"/>
    <property type="match status" value="1"/>
</dbReference>
<dbReference type="Proteomes" id="UP000054342">
    <property type="component" value="Unassembled WGS sequence"/>
</dbReference>